<dbReference type="EMBL" id="JAKKPZ010000005">
    <property type="protein sequence ID" value="KAI1720454.1"/>
    <property type="molecule type" value="Genomic_DNA"/>
</dbReference>
<gene>
    <name evidence="3" type="ORF">DdX_04684</name>
</gene>
<feature type="compositionally biased region" description="Basic and acidic residues" evidence="2">
    <location>
        <begin position="663"/>
        <end position="678"/>
    </location>
</feature>
<dbReference type="AlphaFoldDB" id="A0AAD4ND04"/>
<feature type="region of interest" description="Disordered" evidence="2">
    <location>
        <begin position="642"/>
        <end position="678"/>
    </location>
</feature>
<proteinExistence type="predicted"/>
<sequence>MSAGDTSAKDLLRALEDRAKEIETLKKELQKSEAERRLLETQKHNAESKQPPDFQMLLAQKRELQTQLEREESEKFELFSQINQLISNRSQDESTSSALKLQIQELNAENDELKKDFAKKEMSFRNVSDDLAKVKGEIERKERAHALEISRLSEELQDCQREIEVKEAALQSLNLAKPSQSGGDHRLLTENESLRQELEEKDDLLKELTESNDELGRSLTETGAKVDELTQQADFAQKELESLKGKLREAERIKLSSDAQIKELSTKFQKANELSDELSLKINELEKDNDNLRQSGGMAEDLATIVNLLSEAKTELSVRDGEIARLRQEAHNNRIELDHLMAELNRARNMTGEECDKCLTHEQNLQEAIHESDSLKKQLKLFESERNSESLVAQQLNESKLEQQRLTEQLRSKTERLNMVEELVQKLEGSLKLIETENSKSKRLETERIEHIRQLESQLEDSRLNQHSSALAKEALDKTAENNYTAEIDALKDELQKQRAFIEEKTSLEDRLQKRTDLLLRIATKINVSHENIKEPRDEDDILRALDNLFQKSQLLSLQLNEAESREQMIRQEMENMKAIHEEEQKSMRDEMIENVGRLSSLLESESKRRSAAEHEKENVIREKSQLQSEIEALKAELNASKLEKTEQQNQKIADSSSSSDDDASHSPFDDTAKEGQLKRKLSKLMDENARLAGDLLKQQSGAEHEFRKILQQEKQTWLVEKLDLEAKLQQAKNESESCKLRRDSLEPIPKPRKSTVNGGGEDGSPQNESADGTTVDKLRTDLDNSFLGHNILCSSQQFLSFNA</sequence>
<evidence type="ECO:0000313" key="3">
    <source>
        <dbReference type="EMBL" id="KAI1720454.1"/>
    </source>
</evidence>
<keyword evidence="1" id="KW-0175">Coiled coil</keyword>
<feature type="compositionally biased region" description="Basic and acidic residues" evidence="2">
    <location>
        <begin position="734"/>
        <end position="746"/>
    </location>
</feature>
<evidence type="ECO:0000256" key="1">
    <source>
        <dbReference type="SAM" id="Coils"/>
    </source>
</evidence>
<dbReference type="Proteomes" id="UP001201812">
    <property type="component" value="Unassembled WGS sequence"/>
</dbReference>
<accession>A0AAD4ND04</accession>
<evidence type="ECO:0000313" key="4">
    <source>
        <dbReference type="Proteomes" id="UP001201812"/>
    </source>
</evidence>
<comment type="caution">
    <text evidence="3">The sequence shown here is derived from an EMBL/GenBank/DDBJ whole genome shotgun (WGS) entry which is preliminary data.</text>
</comment>
<feature type="coiled-coil region" evidence="1">
    <location>
        <begin position="323"/>
        <end position="437"/>
    </location>
</feature>
<reference evidence="3" key="1">
    <citation type="submission" date="2022-01" db="EMBL/GenBank/DDBJ databases">
        <title>Genome Sequence Resource for Two Populations of Ditylenchus destructor, the Migratory Endoparasitic Phytonematode.</title>
        <authorList>
            <person name="Zhang H."/>
            <person name="Lin R."/>
            <person name="Xie B."/>
        </authorList>
    </citation>
    <scope>NUCLEOTIDE SEQUENCE</scope>
    <source>
        <strain evidence="3">BazhouSP</strain>
    </source>
</reference>
<protein>
    <submittedName>
        <fullName evidence="3">Laminin subunit alpha-2</fullName>
    </submittedName>
</protein>
<keyword evidence="4" id="KW-1185">Reference proteome</keyword>
<evidence type="ECO:0000256" key="2">
    <source>
        <dbReference type="SAM" id="MobiDB-lite"/>
    </source>
</evidence>
<feature type="compositionally biased region" description="Basic and acidic residues" evidence="2">
    <location>
        <begin position="605"/>
        <end position="625"/>
    </location>
</feature>
<feature type="region of interest" description="Disordered" evidence="2">
    <location>
        <begin position="731"/>
        <end position="774"/>
    </location>
</feature>
<feature type="coiled-coil region" evidence="1">
    <location>
        <begin position="8"/>
        <end position="295"/>
    </location>
</feature>
<name>A0AAD4ND04_9BILA</name>
<organism evidence="3 4">
    <name type="scientific">Ditylenchus destructor</name>
    <dbReference type="NCBI Taxonomy" id="166010"/>
    <lineage>
        <taxon>Eukaryota</taxon>
        <taxon>Metazoa</taxon>
        <taxon>Ecdysozoa</taxon>
        <taxon>Nematoda</taxon>
        <taxon>Chromadorea</taxon>
        <taxon>Rhabditida</taxon>
        <taxon>Tylenchina</taxon>
        <taxon>Tylenchomorpha</taxon>
        <taxon>Sphaerularioidea</taxon>
        <taxon>Anguinidae</taxon>
        <taxon>Anguininae</taxon>
        <taxon>Ditylenchus</taxon>
    </lineage>
</organism>
<feature type="region of interest" description="Disordered" evidence="2">
    <location>
        <begin position="603"/>
        <end position="625"/>
    </location>
</feature>